<organism evidence="2 3">
    <name type="scientific">Thalassospira marina</name>
    <dbReference type="NCBI Taxonomy" id="2048283"/>
    <lineage>
        <taxon>Bacteria</taxon>
        <taxon>Pseudomonadati</taxon>
        <taxon>Pseudomonadota</taxon>
        <taxon>Alphaproteobacteria</taxon>
        <taxon>Rhodospirillales</taxon>
        <taxon>Thalassospiraceae</taxon>
        <taxon>Thalassospira</taxon>
    </lineage>
</organism>
<dbReference type="SUPFAM" id="SSF160719">
    <property type="entry name" value="gpW/gp25-like"/>
    <property type="match status" value="1"/>
</dbReference>
<reference evidence="2 3" key="1">
    <citation type="submission" date="2017-09" db="EMBL/GenBank/DDBJ databases">
        <title>Biodiversity and function of Thalassospira species in the particle-attached aromatic-hydrocarbon-degrading consortia from the surface seawater of the South China Sea.</title>
        <authorList>
            <person name="Dong C."/>
            <person name="Liu R."/>
            <person name="Shao Z."/>
        </authorList>
    </citation>
    <scope>NUCLEOTIDE SEQUENCE [LARGE SCALE GENOMIC DNA]</scope>
    <source>
        <strain evidence="2 3">CSC1P2</strain>
    </source>
</reference>
<protein>
    <submittedName>
        <fullName evidence="2">Baseplate assembly protein</fullName>
    </submittedName>
</protein>
<comment type="caution">
    <text evidence="2">The sequence shown here is derived from an EMBL/GenBank/DDBJ whole genome shotgun (WGS) entry which is preliminary data.</text>
</comment>
<accession>A0A2N3KWU5</accession>
<evidence type="ECO:0000259" key="1">
    <source>
        <dbReference type="Pfam" id="PF04965"/>
    </source>
</evidence>
<gene>
    <name evidence="2" type="ORF">COO20_06620</name>
</gene>
<dbReference type="AlphaFoldDB" id="A0A2N3KWU5"/>
<feature type="domain" description="IraD/Gp25-like" evidence="1">
    <location>
        <begin position="15"/>
        <end position="102"/>
    </location>
</feature>
<dbReference type="Pfam" id="PF04965">
    <property type="entry name" value="GPW_gp25"/>
    <property type="match status" value="1"/>
</dbReference>
<evidence type="ECO:0000313" key="2">
    <source>
        <dbReference type="EMBL" id="PKR55055.1"/>
    </source>
</evidence>
<dbReference type="OrthoDB" id="9802846at2"/>
<dbReference type="Proteomes" id="UP000233597">
    <property type="component" value="Unassembled WGS sequence"/>
</dbReference>
<sequence>MTFGIDRSSGTTITLRKHIEQSIADILTTPVGTRVQRREYGSHVFDLIDAPGNPATNLQSIAAIADALERWEPRITLKSATIQNGFDGKASIMINGVVKDDNTPLTYDVPLRGAS</sequence>
<dbReference type="EMBL" id="NWTK01000003">
    <property type="protein sequence ID" value="PKR55055.1"/>
    <property type="molecule type" value="Genomic_DNA"/>
</dbReference>
<evidence type="ECO:0000313" key="3">
    <source>
        <dbReference type="Proteomes" id="UP000233597"/>
    </source>
</evidence>
<name>A0A2N3KWU5_9PROT</name>
<dbReference type="Gene3D" id="3.10.450.40">
    <property type="match status" value="1"/>
</dbReference>
<dbReference type="InterPro" id="IPR007048">
    <property type="entry name" value="IraD/Gp25-like"/>
</dbReference>
<proteinExistence type="predicted"/>